<evidence type="ECO:0000256" key="1">
    <source>
        <dbReference type="SAM" id="MobiDB-lite"/>
    </source>
</evidence>
<sequence length="133" mass="15324">MCRADCVETRCVACDWRINKFFDVMVHCRVFLQTERCPRADYPTTIAYARAALCGRCNPLHWPEDVNMQPEDVDMQPEDVDMQQEAEAPSSDKARSVEPAEPNSGFQALIDEVARRSAEEEEKEREEQERRAA</sequence>
<proteinExistence type="predicted"/>
<name>A0ABQ8QZ49_FUSEQ</name>
<comment type="caution">
    <text evidence="2">The sequence shown here is derived from an EMBL/GenBank/DDBJ whole genome shotgun (WGS) entry which is preliminary data.</text>
</comment>
<accession>A0ABQ8QZ49</accession>
<protein>
    <submittedName>
        <fullName evidence="2">Uncharacterized protein</fullName>
    </submittedName>
</protein>
<dbReference type="EMBL" id="JAOQBH010000024">
    <property type="protein sequence ID" value="KAJ4117586.1"/>
    <property type="molecule type" value="Genomic_DNA"/>
</dbReference>
<evidence type="ECO:0000313" key="3">
    <source>
        <dbReference type="Proteomes" id="UP001152024"/>
    </source>
</evidence>
<feature type="compositionally biased region" description="Acidic residues" evidence="1">
    <location>
        <begin position="71"/>
        <end position="84"/>
    </location>
</feature>
<dbReference type="Proteomes" id="UP001152024">
    <property type="component" value="Unassembled WGS sequence"/>
</dbReference>
<evidence type="ECO:0000313" key="2">
    <source>
        <dbReference type="EMBL" id="KAJ4117586.1"/>
    </source>
</evidence>
<reference evidence="2" key="1">
    <citation type="submission" date="2022-09" db="EMBL/GenBank/DDBJ databases">
        <title>Fusarium specimens isolated from Avocado Roots.</title>
        <authorList>
            <person name="Stajich J."/>
            <person name="Roper C."/>
            <person name="Heimlech-Rivalta G."/>
        </authorList>
    </citation>
    <scope>NUCLEOTIDE SEQUENCE</scope>
    <source>
        <strain evidence="2">CF00095</strain>
    </source>
</reference>
<gene>
    <name evidence="2" type="ORF">NW768_010951</name>
</gene>
<keyword evidence="3" id="KW-1185">Reference proteome</keyword>
<organism evidence="2 3">
    <name type="scientific">Fusarium equiseti</name>
    <name type="common">Fusarium scirpi</name>
    <dbReference type="NCBI Taxonomy" id="61235"/>
    <lineage>
        <taxon>Eukaryota</taxon>
        <taxon>Fungi</taxon>
        <taxon>Dikarya</taxon>
        <taxon>Ascomycota</taxon>
        <taxon>Pezizomycotina</taxon>
        <taxon>Sordariomycetes</taxon>
        <taxon>Hypocreomycetidae</taxon>
        <taxon>Hypocreales</taxon>
        <taxon>Nectriaceae</taxon>
        <taxon>Fusarium</taxon>
        <taxon>Fusarium incarnatum-equiseti species complex</taxon>
    </lineage>
</organism>
<feature type="region of interest" description="Disordered" evidence="1">
    <location>
        <begin position="65"/>
        <end position="133"/>
    </location>
</feature>